<comment type="caution">
    <text evidence="1">The sequence shown here is derived from an EMBL/GenBank/DDBJ whole genome shotgun (WGS) entry which is preliminary data.</text>
</comment>
<name>A0A841GVW0_9BACT</name>
<evidence type="ECO:0008006" key="3">
    <source>
        <dbReference type="Google" id="ProtNLM"/>
    </source>
</evidence>
<dbReference type="AlphaFoldDB" id="A0A841GVW0"/>
<gene>
    <name evidence="1" type="ORF">HNQ61_001331</name>
</gene>
<organism evidence="1 2">
    <name type="scientific">Longimicrobium terrae</name>
    <dbReference type="NCBI Taxonomy" id="1639882"/>
    <lineage>
        <taxon>Bacteria</taxon>
        <taxon>Pseudomonadati</taxon>
        <taxon>Gemmatimonadota</taxon>
        <taxon>Longimicrobiia</taxon>
        <taxon>Longimicrobiales</taxon>
        <taxon>Longimicrobiaceae</taxon>
        <taxon>Longimicrobium</taxon>
    </lineage>
</organism>
<sequence length="65" mass="7213">MARESFTLSLTSRQTEALRALAAMEDLPPEVYAAEVLVKHLYHAYTPDVARRAAQPRDVPGETNS</sequence>
<proteinExistence type="predicted"/>
<evidence type="ECO:0000313" key="1">
    <source>
        <dbReference type="EMBL" id="MBB6069714.1"/>
    </source>
</evidence>
<dbReference type="EMBL" id="JACHIA010000003">
    <property type="protein sequence ID" value="MBB6069714.1"/>
    <property type="molecule type" value="Genomic_DNA"/>
</dbReference>
<dbReference type="Proteomes" id="UP000582837">
    <property type="component" value="Unassembled WGS sequence"/>
</dbReference>
<keyword evidence="2" id="KW-1185">Reference proteome</keyword>
<reference evidence="1 2" key="1">
    <citation type="submission" date="2020-08" db="EMBL/GenBank/DDBJ databases">
        <title>Genomic Encyclopedia of Type Strains, Phase IV (KMG-IV): sequencing the most valuable type-strain genomes for metagenomic binning, comparative biology and taxonomic classification.</title>
        <authorList>
            <person name="Goeker M."/>
        </authorList>
    </citation>
    <scope>NUCLEOTIDE SEQUENCE [LARGE SCALE GENOMIC DNA]</scope>
    <source>
        <strain evidence="1 2">DSM 29007</strain>
    </source>
</reference>
<protein>
    <recommendedName>
        <fullName evidence="3">CopG family transcriptional regulator</fullName>
    </recommendedName>
</protein>
<evidence type="ECO:0000313" key="2">
    <source>
        <dbReference type="Proteomes" id="UP000582837"/>
    </source>
</evidence>
<accession>A0A841GVW0</accession>
<dbReference type="RefSeq" id="WP_170036184.1">
    <property type="nucleotide sequence ID" value="NZ_JABDTL010000002.1"/>
</dbReference>